<comment type="caution">
    <text evidence="8">The sequence shown here is derived from an EMBL/GenBank/DDBJ whole genome shotgun (WGS) entry which is preliminary data.</text>
</comment>
<keyword evidence="3 8" id="KW-0418">Kinase</keyword>
<evidence type="ECO:0000313" key="9">
    <source>
        <dbReference type="Proteomes" id="UP001604282"/>
    </source>
</evidence>
<dbReference type="RefSeq" id="WP_392882046.1">
    <property type="nucleotide sequence ID" value="NZ_JBICZW010000008.1"/>
</dbReference>
<dbReference type="SMART" id="SM00220">
    <property type="entry name" value="S_TKc"/>
    <property type="match status" value="1"/>
</dbReference>
<dbReference type="InterPro" id="IPR017441">
    <property type="entry name" value="Protein_kinase_ATP_BS"/>
</dbReference>
<dbReference type="InterPro" id="IPR011009">
    <property type="entry name" value="Kinase-like_dom_sf"/>
</dbReference>
<dbReference type="Proteomes" id="UP001604282">
    <property type="component" value="Unassembled WGS sequence"/>
</dbReference>
<feature type="region of interest" description="Disordered" evidence="6">
    <location>
        <begin position="302"/>
        <end position="374"/>
    </location>
</feature>
<dbReference type="SUPFAM" id="SSF56112">
    <property type="entry name" value="Protein kinase-like (PK-like)"/>
    <property type="match status" value="1"/>
</dbReference>
<evidence type="ECO:0000256" key="2">
    <source>
        <dbReference type="ARBA" id="ARBA00022741"/>
    </source>
</evidence>
<gene>
    <name evidence="8" type="ORF">ACGFYS_14895</name>
</gene>
<dbReference type="CDD" id="cd14014">
    <property type="entry name" value="STKc_PknB_like"/>
    <property type="match status" value="1"/>
</dbReference>
<dbReference type="InterPro" id="IPR000719">
    <property type="entry name" value="Prot_kinase_dom"/>
</dbReference>
<dbReference type="EC" id="2.7.11.1" evidence="8"/>
<sequence>MGNGVRPPGPGDPERVGPYRLEGVLGRGGMGAVYLARSPGGKPLAVKVIRHELAQDAESRRRFAREVRLARAVNGVFTAGVVDADPEGDPPWLATVHVPGPSLGTALRATGPWPERSVLALGAGLAEALDAIHRAGVVHRDLKPSNILLAADGPRVIDFGVSASAAGTSALTGSGVVLGTVGYMAPEQLTGAEVTSAADVFALGAVLALTASGRGPFEVPSTGGRDAGPARIMYRVAHEEPYLAGLTPRVEELVRRCLAKDPAARPRVGALLAELAPSAAAAGPAWLPPALAGLLPGPPPAAPSPTLVDPGAATLPAVGGAPPAPRAPGAPGPDPYGPRTAGAPDHGPYGPRTAGSPHHGPYGGPTKSGRPGPRRGVAAAVGVLLLAAGALF</sequence>
<dbReference type="EMBL" id="JBICZW010000008">
    <property type="protein sequence ID" value="MFG3190213.1"/>
    <property type="molecule type" value="Genomic_DNA"/>
</dbReference>
<dbReference type="Gene3D" id="1.10.510.10">
    <property type="entry name" value="Transferase(Phosphotransferase) domain 1"/>
    <property type="match status" value="1"/>
</dbReference>
<dbReference type="PANTHER" id="PTHR43289:SF34">
    <property type="entry name" value="SERINE_THREONINE-PROTEIN KINASE YBDM-RELATED"/>
    <property type="match status" value="1"/>
</dbReference>
<keyword evidence="2 5" id="KW-0547">Nucleotide-binding</keyword>
<dbReference type="InterPro" id="IPR008271">
    <property type="entry name" value="Ser/Thr_kinase_AS"/>
</dbReference>
<keyword evidence="1 8" id="KW-0808">Transferase</keyword>
<dbReference type="PROSITE" id="PS50011">
    <property type="entry name" value="PROTEIN_KINASE_DOM"/>
    <property type="match status" value="1"/>
</dbReference>
<protein>
    <submittedName>
        <fullName evidence="8">Serine/threonine-protein kinase</fullName>
        <ecNumber evidence="8">2.7.11.1</ecNumber>
    </submittedName>
</protein>
<dbReference type="PROSITE" id="PS00108">
    <property type="entry name" value="PROTEIN_KINASE_ST"/>
    <property type="match status" value="1"/>
</dbReference>
<accession>A0ABW7BRT1</accession>
<evidence type="ECO:0000259" key="7">
    <source>
        <dbReference type="PROSITE" id="PS50011"/>
    </source>
</evidence>
<dbReference type="GO" id="GO:0004674">
    <property type="term" value="F:protein serine/threonine kinase activity"/>
    <property type="evidence" value="ECO:0007669"/>
    <property type="project" value="UniProtKB-EC"/>
</dbReference>
<keyword evidence="4 5" id="KW-0067">ATP-binding</keyword>
<organism evidence="8 9">
    <name type="scientific">Streptomyces omiyaensis</name>
    <dbReference type="NCBI Taxonomy" id="68247"/>
    <lineage>
        <taxon>Bacteria</taxon>
        <taxon>Bacillati</taxon>
        <taxon>Actinomycetota</taxon>
        <taxon>Actinomycetes</taxon>
        <taxon>Kitasatosporales</taxon>
        <taxon>Streptomycetaceae</taxon>
        <taxon>Streptomyces</taxon>
    </lineage>
</organism>
<name>A0ABW7BRT1_9ACTN</name>
<evidence type="ECO:0000256" key="4">
    <source>
        <dbReference type="ARBA" id="ARBA00022840"/>
    </source>
</evidence>
<evidence type="ECO:0000256" key="5">
    <source>
        <dbReference type="PROSITE-ProRule" id="PRU10141"/>
    </source>
</evidence>
<dbReference type="Pfam" id="PF00069">
    <property type="entry name" value="Pkinase"/>
    <property type="match status" value="1"/>
</dbReference>
<dbReference type="Gene3D" id="3.30.200.20">
    <property type="entry name" value="Phosphorylase Kinase, domain 1"/>
    <property type="match status" value="1"/>
</dbReference>
<feature type="compositionally biased region" description="Pro residues" evidence="6">
    <location>
        <begin position="322"/>
        <end position="336"/>
    </location>
</feature>
<dbReference type="PROSITE" id="PS00107">
    <property type="entry name" value="PROTEIN_KINASE_ATP"/>
    <property type="match status" value="1"/>
</dbReference>
<dbReference type="PANTHER" id="PTHR43289">
    <property type="entry name" value="MITOGEN-ACTIVATED PROTEIN KINASE KINASE KINASE 20-RELATED"/>
    <property type="match status" value="1"/>
</dbReference>
<evidence type="ECO:0000256" key="3">
    <source>
        <dbReference type="ARBA" id="ARBA00022777"/>
    </source>
</evidence>
<reference evidence="8 9" key="1">
    <citation type="submission" date="2024-10" db="EMBL/GenBank/DDBJ databases">
        <title>The Natural Products Discovery Center: Release of the First 8490 Sequenced Strains for Exploring Actinobacteria Biosynthetic Diversity.</title>
        <authorList>
            <person name="Kalkreuter E."/>
            <person name="Kautsar S.A."/>
            <person name="Yang D."/>
            <person name="Bader C.D."/>
            <person name="Teijaro C.N."/>
            <person name="Fluegel L."/>
            <person name="Davis C.M."/>
            <person name="Simpson J.R."/>
            <person name="Lauterbach L."/>
            <person name="Steele A.D."/>
            <person name="Gui C."/>
            <person name="Meng S."/>
            <person name="Li G."/>
            <person name="Viehrig K."/>
            <person name="Ye F."/>
            <person name="Su P."/>
            <person name="Kiefer A.F."/>
            <person name="Nichols A."/>
            <person name="Cepeda A.J."/>
            <person name="Yan W."/>
            <person name="Fan B."/>
            <person name="Jiang Y."/>
            <person name="Adhikari A."/>
            <person name="Zheng C.-J."/>
            <person name="Schuster L."/>
            <person name="Cowan T.M."/>
            <person name="Smanski M.J."/>
            <person name="Chevrette M.G."/>
            <person name="De Carvalho L.P.S."/>
            <person name="Shen B."/>
        </authorList>
    </citation>
    <scope>NUCLEOTIDE SEQUENCE [LARGE SCALE GENOMIC DNA]</scope>
    <source>
        <strain evidence="8 9">NPDC048229</strain>
    </source>
</reference>
<evidence type="ECO:0000256" key="1">
    <source>
        <dbReference type="ARBA" id="ARBA00022679"/>
    </source>
</evidence>
<feature type="domain" description="Protein kinase" evidence="7">
    <location>
        <begin position="19"/>
        <end position="287"/>
    </location>
</feature>
<feature type="binding site" evidence="5">
    <location>
        <position position="47"/>
    </location>
    <ligand>
        <name>ATP</name>
        <dbReference type="ChEBI" id="CHEBI:30616"/>
    </ligand>
</feature>
<keyword evidence="9" id="KW-1185">Reference proteome</keyword>
<evidence type="ECO:0000256" key="6">
    <source>
        <dbReference type="SAM" id="MobiDB-lite"/>
    </source>
</evidence>
<feature type="compositionally biased region" description="Low complexity" evidence="6">
    <location>
        <begin position="310"/>
        <end position="321"/>
    </location>
</feature>
<evidence type="ECO:0000313" key="8">
    <source>
        <dbReference type="EMBL" id="MFG3190213.1"/>
    </source>
</evidence>
<proteinExistence type="predicted"/>